<sequence>SKMKGLFLKNLLEFKVELSIARILLRCIIGVFALKYAKNNNRKLPLHCPFSSERLSPLFGIISSYNQSYD</sequence>
<keyword evidence="2" id="KW-1185">Reference proteome</keyword>
<comment type="caution">
    <text evidence="1">The sequence shown here is derived from an EMBL/GenBank/DDBJ whole genome shotgun (WGS) entry which is preliminary data.</text>
</comment>
<evidence type="ECO:0000313" key="1">
    <source>
        <dbReference type="EMBL" id="CAG8750285.1"/>
    </source>
</evidence>
<name>A0A9N9ITR2_9GLOM</name>
<dbReference type="AlphaFoldDB" id="A0A9N9ITR2"/>
<feature type="non-terminal residue" evidence="1">
    <location>
        <position position="70"/>
    </location>
</feature>
<gene>
    <name evidence="1" type="ORF">FCALED_LOCUS16270</name>
</gene>
<evidence type="ECO:0000313" key="2">
    <source>
        <dbReference type="Proteomes" id="UP000789570"/>
    </source>
</evidence>
<organism evidence="1 2">
    <name type="scientific">Funneliformis caledonium</name>
    <dbReference type="NCBI Taxonomy" id="1117310"/>
    <lineage>
        <taxon>Eukaryota</taxon>
        <taxon>Fungi</taxon>
        <taxon>Fungi incertae sedis</taxon>
        <taxon>Mucoromycota</taxon>
        <taxon>Glomeromycotina</taxon>
        <taxon>Glomeromycetes</taxon>
        <taxon>Glomerales</taxon>
        <taxon>Glomeraceae</taxon>
        <taxon>Funneliformis</taxon>
    </lineage>
</organism>
<proteinExistence type="predicted"/>
<dbReference type="Proteomes" id="UP000789570">
    <property type="component" value="Unassembled WGS sequence"/>
</dbReference>
<protein>
    <submittedName>
        <fullName evidence="1">12794_t:CDS:1</fullName>
    </submittedName>
</protein>
<reference evidence="1" key="1">
    <citation type="submission" date="2021-06" db="EMBL/GenBank/DDBJ databases">
        <authorList>
            <person name="Kallberg Y."/>
            <person name="Tangrot J."/>
            <person name="Rosling A."/>
        </authorList>
    </citation>
    <scope>NUCLEOTIDE SEQUENCE</scope>
    <source>
        <strain evidence="1">UK204</strain>
    </source>
</reference>
<accession>A0A9N9ITR2</accession>
<dbReference type="EMBL" id="CAJVPQ010018145">
    <property type="protein sequence ID" value="CAG8750285.1"/>
    <property type="molecule type" value="Genomic_DNA"/>
</dbReference>